<dbReference type="AlphaFoldDB" id="A0A0K1IYQ5"/>
<evidence type="ECO:0000256" key="1">
    <source>
        <dbReference type="SAM" id="MobiDB-lite"/>
    </source>
</evidence>
<evidence type="ECO:0000313" key="4">
    <source>
        <dbReference type="Proteomes" id="UP000066124"/>
    </source>
</evidence>
<evidence type="ECO:0000259" key="2">
    <source>
        <dbReference type="Pfam" id="PF24035"/>
    </source>
</evidence>
<keyword evidence="3" id="KW-0614">Plasmid</keyword>
<dbReference type="Pfam" id="PF24035">
    <property type="entry name" value="DUF7344"/>
    <property type="match status" value="1"/>
</dbReference>
<feature type="region of interest" description="Disordered" evidence="1">
    <location>
        <begin position="18"/>
        <end position="37"/>
    </location>
</feature>
<name>A0A0K1IYQ5_HALGI</name>
<dbReference type="PATRIC" id="fig|35746.4.peg.3891"/>
<dbReference type="Proteomes" id="UP000066124">
    <property type="component" value="Plasmid pHG2"/>
</dbReference>
<organism evidence="3 4">
    <name type="scientific">Haloferax gibbonsii</name>
    <dbReference type="NCBI Taxonomy" id="35746"/>
    <lineage>
        <taxon>Archaea</taxon>
        <taxon>Methanobacteriati</taxon>
        <taxon>Methanobacteriota</taxon>
        <taxon>Stenosarchaea group</taxon>
        <taxon>Halobacteria</taxon>
        <taxon>Halobacteriales</taxon>
        <taxon>Haloferacaceae</taxon>
        <taxon>Haloferax</taxon>
    </lineage>
</organism>
<proteinExistence type="predicted"/>
<protein>
    <recommendedName>
        <fullName evidence="2">DUF7344 domain-containing protein</fullName>
    </recommendedName>
</protein>
<dbReference type="GeneID" id="25247841"/>
<feature type="domain" description="DUF7344" evidence="2">
    <location>
        <begin position="49"/>
        <end position="127"/>
    </location>
</feature>
<dbReference type="RefSeq" id="WP_050460335.1">
    <property type="nucleotide sequence ID" value="NZ_CP011949.1"/>
</dbReference>
<dbReference type="InterPro" id="IPR055768">
    <property type="entry name" value="DUF7344"/>
</dbReference>
<accession>A0A0K1IYQ5</accession>
<geneLocation type="plasmid" evidence="3 4">
    <name>pHG2</name>
</geneLocation>
<dbReference type="EMBL" id="CP011949">
    <property type="protein sequence ID" value="AKU09657.1"/>
    <property type="molecule type" value="Genomic_DNA"/>
</dbReference>
<gene>
    <name evidence="3" type="ORF">ABY42_17785</name>
</gene>
<evidence type="ECO:0000313" key="3">
    <source>
        <dbReference type="EMBL" id="AKU09657.1"/>
    </source>
</evidence>
<dbReference type="KEGG" id="hgi:ABY42_17785"/>
<reference evidence="4" key="1">
    <citation type="journal article" date="2015" name="J. Biotechnol.">
        <title>Complete genome sequence of Haloferax gibbonsii strain ARA6, a potential producer of polyhydroxyalkanoates and halocins isolated from Araruama, Rio de Janeiro, Brasil.</title>
        <authorList>
            <person name="Pinto L.H."/>
            <person name="D'Alincourt Carvalho-Assef A.P."/>
            <person name="Vieira R.P."/>
            <person name="Clementino M.M."/>
            <person name="Albano R.M."/>
        </authorList>
    </citation>
    <scope>NUCLEOTIDE SEQUENCE [LARGE SCALE GENOMIC DNA]</scope>
    <source>
        <strain evidence="4">ARA6</strain>
        <plasmid evidence="4">Plasmid pHG2</plasmid>
    </source>
</reference>
<sequence length="216" mass="23251">MVTDSLQADTDVVDQTTNEQLAETTGGSHAVSEQQQQPEIEALSKDVVFEILKNQRRRDALRYLKENDGEAKLGDMAEFIAAKENGIEIKALSSSQRKRVYIGLYQCHLPKMDSAGIVDFEKNRGDITLLDTAKQLDQYLDGDVVSTETDDEQAAPLAASPKRNLAIAAGVAATVSGGLLGVPGLEQIPAAGWAVLSTATLMAITAMESYKGRLNL</sequence>